<dbReference type="Proteomes" id="UP001066276">
    <property type="component" value="Chromosome 6"/>
</dbReference>
<proteinExistence type="predicted"/>
<evidence type="ECO:0000313" key="2">
    <source>
        <dbReference type="EMBL" id="KAJ1137544.1"/>
    </source>
</evidence>
<accession>A0AAV7QD45</accession>
<organism evidence="2 3">
    <name type="scientific">Pleurodeles waltl</name>
    <name type="common">Iberian ribbed newt</name>
    <dbReference type="NCBI Taxonomy" id="8319"/>
    <lineage>
        <taxon>Eukaryota</taxon>
        <taxon>Metazoa</taxon>
        <taxon>Chordata</taxon>
        <taxon>Craniata</taxon>
        <taxon>Vertebrata</taxon>
        <taxon>Euteleostomi</taxon>
        <taxon>Amphibia</taxon>
        <taxon>Batrachia</taxon>
        <taxon>Caudata</taxon>
        <taxon>Salamandroidea</taxon>
        <taxon>Salamandridae</taxon>
        <taxon>Pleurodelinae</taxon>
        <taxon>Pleurodeles</taxon>
    </lineage>
</organism>
<keyword evidence="3" id="KW-1185">Reference proteome</keyword>
<evidence type="ECO:0000313" key="3">
    <source>
        <dbReference type="Proteomes" id="UP001066276"/>
    </source>
</evidence>
<protein>
    <submittedName>
        <fullName evidence="2">Uncharacterized protein</fullName>
    </submittedName>
</protein>
<evidence type="ECO:0000256" key="1">
    <source>
        <dbReference type="SAM" id="MobiDB-lite"/>
    </source>
</evidence>
<dbReference type="EMBL" id="JANPWB010000010">
    <property type="protein sequence ID" value="KAJ1137544.1"/>
    <property type="molecule type" value="Genomic_DNA"/>
</dbReference>
<reference evidence="2" key="1">
    <citation type="journal article" date="2022" name="bioRxiv">
        <title>Sequencing and chromosome-scale assembly of the giantPleurodeles waltlgenome.</title>
        <authorList>
            <person name="Brown T."/>
            <person name="Elewa A."/>
            <person name="Iarovenko S."/>
            <person name="Subramanian E."/>
            <person name="Araus A.J."/>
            <person name="Petzold A."/>
            <person name="Susuki M."/>
            <person name="Suzuki K.-i.T."/>
            <person name="Hayashi T."/>
            <person name="Toyoda A."/>
            <person name="Oliveira C."/>
            <person name="Osipova E."/>
            <person name="Leigh N.D."/>
            <person name="Simon A."/>
            <person name="Yun M.H."/>
        </authorList>
    </citation>
    <scope>NUCLEOTIDE SEQUENCE</scope>
    <source>
        <strain evidence="2">20211129_DDA</strain>
        <tissue evidence="2">Liver</tissue>
    </source>
</reference>
<sequence>MAEESKVRSALALLRQAGRMDLVREEALAPGRPVRRASAGVAAAVAACLPPRAGTGWQVRLVGRGRAVRSLRVRLGWGRGGLGGGRWARGFRGLPLGQGALRLRAGAVERRTALGMALWERRASPGQEGQGRVLRPRGLARVSGGDKWQSRA</sequence>
<gene>
    <name evidence="2" type="ORF">NDU88_003942</name>
</gene>
<dbReference type="AlphaFoldDB" id="A0AAV7QD45"/>
<name>A0AAV7QD45_PLEWA</name>
<comment type="caution">
    <text evidence="2">The sequence shown here is derived from an EMBL/GenBank/DDBJ whole genome shotgun (WGS) entry which is preliminary data.</text>
</comment>
<feature type="region of interest" description="Disordered" evidence="1">
    <location>
        <begin position="124"/>
        <end position="152"/>
    </location>
</feature>